<keyword evidence="5" id="KW-1185">Reference proteome</keyword>
<dbReference type="Proteomes" id="UP000620224">
    <property type="component" value="Unassembled WGS sequence"/>
</dbReference>
<evidence type="ECO:0000313" key="4">
    <source>
        <dbReference type="EMBL" id="GGW43358.1"/>
    </source>
</evidence>
<comment type="caution">
    <text evidence="4">The sequence shown here is derived from an EMBL/GenBank/DDBJ whole genome shotgun (WGS) entry which is preliminary data.</text>
</comment>
<dbReference type="Pfam" id="PF20013">
    <property type="entry name" value="GAP1-N2"/>
    <property type="match status" value="1"/>
</dbReference>
<organism evidence="4 5">
    <name type="scientific">Streptomyces lucensis JCM 4490</name>
    <dbReference type="NCBI Taxonomy" id="1306176"/>
    <lineage>
        <taxon>Bacteria</taxon>
        <taxon>Bacillati</taxon>
        <taxon>Actinomycetota</taxon>
        <taxon>Actinomycetes</taxon>
        <taxon>Kitasatosporales</taxon>
        <taxon>Streptomycetaceae</taxon>
        <taxon>Streptomyces</taxon>
    </lineage>
</organism>
<evidence type="ECO:0000259" key="1">
    <source>
        <dbReference type="Pfam" id="PF20013"/>
    </source>
</evidence>
<gene>
    <name evidence="4" type="ORF">GCM10010503_19960</name>
</gene>
<feature type="domain" description="GTPase-associated protein 1 N-terminal" evidence="1">
    <location>
        <begin position="4"/>
        <end position="140"/>
    </location>
</feature>
<feature type="domain" description="GTPase-associated protein 1-like C-terminal" evidence="3">
    <location>
        <begin position="281"/>
        <end position="782"/>
    </location>
</feature>
<dbReference type="InterPro" id="IPR045401">
    <property type="entry name" value="GAP1-M"/>
</dbReference>
<dbReference type="AlphaFoldDB" id="A0A918J1R5"/>
<name>A0A918J1R5_9ACTN</name>
<dbReference type="RefSeq" id="WP_190014825.1">
    <property type="nucleotide sequence ID" value="NZ_BMUE01000003.1"/>
</dbReference>
<evidence type="ECO:0000259" key="2">
    <source>
        <dbReference type="Pfam" id="PF20014"/>
    </source>
</evidence>
<evidence type="ECO:0000259" key="3">
    <source>
        <dbReference type="Pfam" id="PF20052"/>
    </source>
</evidence>
<reference evidence="4" key="2">
    <citation type="submission" date="2020-09" db="EMBL/GenBank/DDBJ databases">
        <authorList>
            <person name="Sun Q."/>
            <person name="Ohkuma M."/>
        </authorList>
    </citation>
    <scope>NUCLEOTIDE SEQUENCE</scope>
    <source>
        <strain evidence="4">JCM 4490</strain>
    </source>
</reference>
<sequence length="814" mass="89711">MSGFQQLYYTSCEHGLSGSSGFQFNAVSERVSAGIRHQVEGLAGYEPPRSLVESDTPELLARCPVNLCHAPGGRSGATTLCVRYVGRDSARRFGNYFAHALHTEGEFTPDSGGLLAIELWDSPLWTARVADTTGIPELPAPLPRGPLSPRSARAFLRAHPHAEQLPALLAAVFTALAQDGSVVVIDDTTERIAHWFATVCYLLPPPLARTLSFATYLFRPTRSRLHLIGTVPEAHPEFGPDDEESYTVFDFSAGRFPEVVPTHHLVRLLTRIGVGSIRSVWSWTAEYAHGQERTPGDWHAPVAAAAAAGGTELTDADVRAVLDWLSGAEHLGARRAAVAADIHHKHRDLDDDQLSVLSAAARAGGDAALHQELEGELHQSRIRAYVTGVANAPGPVPITRPAERERATALWRRLLGEAADSRQRVRLLLWMAGARLTPPPELLAAQCLDLARTLLGASGAGQGLREEVARLVHGLPEFRAGLATAVQEVLNERGGQEQLFAQFPAELLGERDLGGRPRLLEYYWRAQAERQPGRTVELLFRILEVRGQDSPDAELLRGLWRQPSPAWTYQDATEIARRLPPGRPVDEAVAEWFDRAVKQEVRDEQGLRDCLVLCDALTAPGRSAWLRAVTRECVETVLRLDAALREATEATALARAFRIPQIGAWSAPRALKRYRLLPAMLRLPADPARLRTEIAEFGFSLADGYLRAVQRAAVTSARVDEVLLSHVTGVIAVNAERVALPQSHLEIVGTLRLHTSQHWRSEDLDRLARALRPYDARLADTYQECAENRLGRVQKWSRKIGRRRSPNDPRPEEA</sequence>
<dbReference type="Pfam" id="PF20052">
    <property type="entry name" value="GAP1-C"/>
    <property type="match status" value="1"/>
</dbReference>
<reference evidence="4" key="1">
    <citation type="journal article" date="2014" name="Int. J. Syst. Evol. Microbiol.">
        <title>Complete genome sequence of Corynebacterium casei LMG S-19264T (=DSM 44701T), isolated from a smear-ripened cheese.</title>
        <authorList>
            <consortium name="US DOE Joint Genome Institute (JGI-PGF)"/>
            <person name="Walter F."/>
            <person name="Albersmeier A."/>
            <person name="Kalinowski J."/>
            <person name="Ruckert C."/>
        </authorList>
    </citation>
    <scope>NUCLEOTIDE SEQUENCE</scope>
    <source>
        <strain evidence="4">JCM 4490</strain>
    </source>
</reference>
<protein>
    <submittedName>
        <fullName evidence="4">Uncharacterized protein</fullName>
    </submittedName>
</protein>
<dbReference type="InterPro" id="IPR049532">
    <property type="entry name" value="GAP1-like_C"/>
</dbReference>
<dbReference type="InterPro" id="IPR045402">
    <property type="entry name" value="GAP1-N2"/>
</dbReference>
<dbReference type="Pfam" id="PF20014">
    <property type="entry name" value="GAP1-M"/>
    <property type="match status" value="1"/>
</dbReference>
<evidence type="ECO:0000313" key="5">
    <source>
        <dbReference type="Proteomes" id="UP000620224"/>
    </source>
</evidence>
<dbReference type="EMBL" id="BMUE01000003">
    <property type="protein sequence ID" value="GGW43358.1"/>
    <property type="molecule type" value="Genomic_DNA"/>
</dbReference>
<proteinExistence type="predicted"/>
<feature type="domain" description="GTPase-associated protein 1 middle" evidence="2">
    <location>
        <begin position="153"/>
        <end position="252"/>
    </location>
</feature>
<accession>A0A918J1R5</accession>